<dbReference type="EMBL" id="VSSQ01001017">
    <property type="protein sequence ID" value="MPM04191.1"/>
    <property type="molecule type" value="Genomic_DNA"/>
</dbReference>
<gene>
    <name evidence="3" type="ORF">SDC9_50463</name>
</gene>
<name>A0A644WKV7_9ZZZZ</name>
<keyword evidence="1" id="KW-0472">Membrane</keyword>
<dbReference type="CDD" id="cd07385">
    <property type="entry name" value="MPP_YkuE_C"/>
    <property type="match status" value="1"/>
</dbReference>
<feature type="domain" description="Calcineurin-like phosphoesterase" evidence="2">
    <location>
        <begin position="158"/>
        <end position="324"/>
    </location>
</feature>
<feature type="transmembrane region" description="Helical" evidence="1">
    <location>
        <begin position="75"/>
        <end position="100"/>
    </location>
</feature>
<dbReference type="Gene3D" id="3.60.21.10">
    <property type="match status" value="1"/>
</dbReference>
<dbReference type="PANTHER" id="PTHR31302">
    <property type="entry name" value="TRANSMEMBRANE PROTEIN WITH METALLOPHOSPHOESTERASE DOMAIN-RELATED"/>
    <property type="match status" value="1"/>
</dbReference>
<feature type="transmembrane region" description="Helical" evidence="1">
    <location>
        <begin position="35"/>
        <end position="55"/>
    </location>
</feature>
<reference evidence="3" key="1">
    <citation type="submission" date="2019-08" db="EMBL/GenBank/DDBJ databases">
        <authorList>
            <person name="Kucharzyk K."/>
            <person name="Murdoch R.W."/>
            <person name="Higgins S."/>
            <person name="Loffler F."/>
        </authorList>
    </citation>
    <scope>NUCLEOTIDE SEQUENCE</scope>
</reference>
<dbReference type="AlphaFoldDB" id="A0A644WKV7"/>
<evidence type="ECO:0000256" key="1">
    <source>
        <dbReference type="SAM" id="Phobius"/>
    </source>
</evidence>
<sequence length="379" mass="43287">MKVKYILILVLFSLLYFLINYYIGRKILNGFNYIFKISPLVFWIIFWVLALSYIISMFLNKFISPNLTNFLYLIGSYWMGLLMYTLLTFPIIGIINIIISKSHLSNNLTDKYYIYQTILIALVFIIITTIGSFNAKNSYVTSFDIDIDKPSFKEPVNVIMVSDIHLGNIVKNKKLSNMVKEINDLNPDIVIIAGDIIDSDIKPFLNTNMGREFSKIKSTYGTYATLGNHDLMTKAEKQIVRILEENSVKVLRDESILINDSLYIIGRDDITINRFSENDRASLLDLTHNLDKSKALIVIDHNPKYINESLNANIDLQLSGHTHKGQIAPGNLVTNKMFEIDYGYLKKDNLNVVVSSGYGTWGPPIRIGSRSEIVQMNLH</sequence>
<dbReference type="GO" id="GO:0016787">
    <property type="term" value="F:hydrolase activity"/>
    <property type="evidence" value="ECO:0007669"/>
    <property type="project" value="InterPro"/>
</dbReference>
<feature type="transmembrane region" description="Helical" evidence="1">
    <location>
        <begin position="6"/>
        <end position="23"/>
    </location>
</feature>
<dbReference type="InterPro" id="IPR029052">
    <property type="entry name" value="Metallo-depent_PP-like"/>
</dbReference>
<accession>A0A644WKV7</accession>
<comment type="caution">
    <text evidence="3">The sequence shown here is derived from an EMBL/GenBank/DDBJ whole genome shotgun (WGS) entry which is preliminary data.</text>
</comment>
<evidence type="ECO:0000313" key="3">
    <source>
        <dbReference type="EMBL" id="MPM04191.1"/>
    </source>
</evidence>
<keyword evidence="1" id="KW-0812">Transmembrane</keyword>
<proteinExistence type="predicted"/>
<organism evidence="3">
    <name type="scientific">bioreactor metagenome</name>
    <dbReference type="NCBI Taxonomy" id="1076179"/>
    <lineage>
        <taxon>unclassified sequences</taxon>
        <taxon>metagenomes</taxon>
        <taxon>ecological metagenomes</taxon>
    </lineage>
</organism>
<dbReference type="SUPFAM" id="SSF56300">
    <property type="entry name" value="Metallo-dependent phosphatases"/>
    <property type="match status" value="1"/>
</dbReference>
<dbReference type="InterPro" id="IPR004843">
    <property type="entry name" value="Calcineurin-like_PHP"/>
</dbReference>
<dbReference type="PANTHER" id="PTHR31302:SF0">
    <property type="entry name" value="TRANSMEMBRANE PROTEIN WITH METALLOPHOSPHOESTERASE DOMAIN"/>
    <property type="match status" value="1"/>
</dbReference>
<evidence type="ECO:0000259" key="2">
    <source>
        <dbReference type="Pfam" id="PF00149"/>
    </source>
</evidence>
<feature type="transmembrane region" description="Helical" evidence="1">
    <location>
        <begin position="112"/>
        <end position="133"/>
    </location>
</feature>
<keyword evidence="1" id="KW-1133">Transmembrane helix</keyword>
<protein>
    <recommendedName>
        <fullName evidence="2">Calcineurin-like phosphoesterase domain-containing protein</fullName>
    </recommendedName>
</protein>
<dbReference type="InterPro" id="IPR051158">
    <property type="entry name" value="Metallophosphoesterase_sf"/>
</dbReference>
<dbReference type="Pfam" id="PF00149">
    <property type="entry name" value="Metallophos"/>
    <property type="match status" value="1"/>
</dbReference>